<reference evidence="2" key="1">
    <citation type="submission" date="2021-03" db="EMBL/GenBank/DDBJ databases">
        <title>Draft genome sequence of rust myrtle Austropuccinia psidii MF-1, a brazilian biotype.</title>
        <authorList>
            <person name="Quecine M.C."/>
            <person name="Pachon D.M.R."/>
            <person name="Bonatelli M.L."/>
            <person name="Correr F.H."/>
            <person name="Franceschini L.M."/>
            <person name="Leite T.F."/>
            <person name="Margarido G.R.A."/>
            <person name="Almeida C.A."/>
            <person name="Ferrarezi J.A."/>
            <person name="Labate C.A."/>
        </authorList>
    </citation>
    <scope>NUCLEOTIDE SEQUENCE</scope>
    <source>
        <strain evidence="2">MF-1</strain>
    </source>
</reference>
<feature type="region of interest" description="Disordered" evidence="1">
    <location>
        <begin position="1"/>
        <end position="32"/>
    </location>
</feature>
<accession>A0A9Q3HE44</accession>
<protein>
    <submittedName>
        <fullName evidence="2">Uncharacterized protein</fullName>
    </submittedName>
</protein>
<dbReference type="EMBL" id="AVOT02016391">
    <property type="protein sequence ID" value="MBW0501566.1"/>
    <property type="molecule type" value="Genomic_DNA"/>
</dbReference>
<feature type="compositionally biased region" description="Polar residues" evidence="1">
    <location>
        <begin position="9"/>
        <end position="22"/>
    </location>
</feature>
<evidence type="ECO:0000256" key="1">
    <source>
        <dbReference type="SAM" id="MobiDB-lite"/>
    </source>
</evidence>
<evidence type="ECO:0000313" key="3">
    <source>
        <dbReference type="Proteomes" id="UP000765509"/>
    </source>
</evidence>
<comment type="caution">
    <text evidence="2">The sequence shown here is derived from an EMBL/GenBank/DDBJ whole genome shotgun (WGS) entry which is preliminary data.</text>
</comment>
<proteinExistence type="predicted"/>
<dbReference type="AlphaFoldDB" id="A0A9Q3HE44"/>
<gene>
    <name evidence="2" type="ORF">O181_041281</name>
</gene>
<keyword evidence="3" id="KW-1185">Reference proteome</keyword>
<name>A0A9Q3HE44_9BASI</name>
<organism evidence="2 3">
    <name type="scientific">Austropuccinia psidii MF-1</name>
    <dbReference type="NCBI Taxonomy" id="1389203"/>
    <lineage>
        <taxon>Eukaryota</taxon>
        <taxon>Fungi</taxon>
        <taxon>Dikarya</taxon>
        <taxon>Basidiomycota</taxon>
        <taxon>Pucciniomycotina</taxon>
        <taxon>Pucciniomycetes</taxon>
        <taxon>Pucciniales</taxon>
        <taxon>Sphaerophragmiaceae</taxon>
        <taxon>Austropuccinia</taxon>
    </lineage>
</organism>
<sequence>MPVQHSPPARQTRSQVRAQTVPTPTPRASLDGTAAVPHLRTHFGRSSIIHRGSKRAKKIKFIFRSHCKISRTLKEHSQRSWRIW</sequence>
<dbReference type="Proteomes" id="UP000765509">
    <property type="component" value="Unassembled WGS sequence"/>
</dbReference>
<evidence type="ECO:0000313" key="2">
    <source>
        <dbReference type="EMBL" id="MBW0501566.1"/>
    </source>
</evidence>